<dbReference type="AlphaFoldDB" id="A0A6G0YTV3"/>
<comment type="caution">
    <text evidence="3">The sequence shown here is derived from an EMBL/GenBank/DDBJ whole genome shotgun (WGS) entry which is preliminary data.</text>
</comment>
<dbReference type="InterPro" id="IPR052318">
    <property type="entry name" value="CellDiv_DevSignal_Domain"/>
</dbReference>
<keyword evidence="4" id="KW-1185">Reference proteome</keyword>
<dbReference type="Pfam" id="PF00612">
    <property type="entry name" value="IQ"/>
    <property type="match status" value="3"/>
</dbReference>
<dbReference type="Gene3D" id="1.20.5.190">
    <property type="match status" value="2"/>
</dbReference>
<dbReference type="InterPro" id="IPR000048">
    <property type="entry name" value="IQ_motif_EF-hand-BS"/>
</dbReference>
<feature type="region of interest" description="Disordered" evidence="2">
    <location>
        <begin position="133"/>
        <end position="182"/>
    </location>
</feature>
<dbReference type="FunFam" id="1.20.5.190:FF:000055">
    <property type="entry name" value="Putative microtubule-associated protein futsch"/>
    <property type="match status" value="1"/>
</dbReference>
<organism evidence="3 4">
    <name type="scientific">Aphis craccivora</name>
    <name type="common">Cowpea aphid</name>
    <dbReference type="NCBI Taxonomy" id="307492"/>
    <lineage>
        <taxon>Eukaryota</taxon>
        <taxon>Metazoa</taxon>
        <taxon>Ecdysozoa</taxon>
        <taxon>Arthropoda</taxon>
        <taxon>Hexapoda</taxon>
        <taxon>Insecta</taxon>
        <taxon>Pterygota</taxon>
        <taxon>Neoptera</taxon>
        <taxon>Paraneoptera</taxon>
        <taxon>Hemiptera</taxon>
        <taxon>Sternorrhyncha</taxon>
        <taxon>Aphidomorpha</taxon>
        <taxon>Aphidoidea</taxon>
        <taxon>Aphididae</taxon>
        <taxon>Aphidini</taxon>
        <taxon>Aphis</taxon>
        <taxon>Aphis</taxon>
    </lineage>
</organism>
<feature type="compositionally biased region" description="Basic and acidic residues" evidence="2">
    <location>
        <begin position="133"/>
        <end position="145"/>
    </location>
</feature>
<dbReference type="SUPFAM" id="SSF52540">
    <property type="entry name" value="P-loop containing nucleoside triphosphate hydrolases"/>
    <property type="match status" value="1"/>
</dbReference>
<reference evidence="3 4" key="1">
    <citation type="submission" date="2019-08" db="EMBL/GenBank/DDBJ databases">
        <title>Whole genome of Aphis craccivora.</title>
        <authorList>
            <person name="Voronova N.V."/>
            <person name="Shulinski R.S."/>
            <person name="Bandarenka Y.V."/>
            <person name="Zhorov D.G."/>
            <person name="Warner D."/>
        </authorList>
    </citation>
    <scope>NUCLEOTIDE SEQUENCE [LARGE SCALE GENOMIC DNA]</scope>
    <source>
        <strain evidence="3">180601</strain>
        <tissue evidence="3">Whole Body</tissue>
    </source>
</reference>
<sequence>MHLERDGGAENDRSANKAVIIDAVMKSTANGGGSSSDGPVEEAIVVQQDNGADDRAATTIQAMYRGFRARKYVEAVNAAAVKIQAGFRGYRVRQSLKNAAPSAAVTTADDSQCWSDDDQKSVVSVIYTPLKEYDEPRGVGDGRGDGDDDDDHNVPSPAGVGGGDDGVVIGGGGSDIIGDGREDDRNVKVAGSVDSGHVTVGAGVGGVSGAIDAIYVDDDDDELQTGDDEVFERDDNDKGGDIGLPVTVPTVTLQEQTIPTVTLQGPTSPTITLQEQTIPTEPTTSTVTLQGQTIPTVTFQGQTIPTVTLQEPTTQTVTLQGQTIPTVTLQESTSPTGESAPDDAAEAEALVQAAVKIQARVRGFATRKRLNEEKNDGAADKQQ</sequence>
<evidence type="ECO:0000256" key="2">
    <source>
        <dbReference type="SAM" id="MobiDB-lite"/>
    </source>
</evidence>
<keyword evidence="1" id="KW-0677">Repeat</keyword>
<dbReference type="Proteomes" id="UP000478052">
    <property type="component" value="Unassembled WGS sequence"/>
</dbReference>
<dbReference type="InterPro" id="IPR027417">
    <property type="entry name" value="P-loop_NTPase"/>
</dbReference>
<dbReference type="PROSITE" id="PS50096">
    <property type="entry name" value="IQ"/>
    <property type="match status" value="3"/>
</dbReference>
<dbReference type="SMART" id="SM00015">
    <property type="entry name" value="IQ"/>
    <property type="match status" value="3"/>
</dbReference>
<gene>
    <name evidence="3" type="ORF">FWK35_00030674</name>
</gene>
<protein>
    <submittedName>
        <fullName evidence="3">Uncharacterized protein</fullName>
    </submittedName>
</protein>
<evidence type="ECO:0000313" key="3">
    <source>
        <dbReference type="EMBL" id="KAF0761396.1"/>
    </source>
</evidence>
<proteinExistence type="predicted"/>
<name>A0A6G0YTV3_APHCR</name>
<dbReference type="PANTHER" id="PTHR22590:SF5">
    <property type="entry name" value="MYOSIN MOTOR DOMAIN-CONTAINING PROTEIN"/>
    <property type="match status" value="1"/>
</dbReference>
<feature type="compositionally biased region" description="Gly residues" evidence="2">
    <location>
        <begin position="159"/>
        <end position="175"/>
    </location>
</feature>
<dbReference type="OrthoDB" id="252964at2759"/>
<dbReference type="EMBL" id="VUJU01002403">
    <property type="protein sequence ID" value="KAF0761396.1"/>
    <property type="molecule type" value="Genomic_DNA"/>
</dbReference>
<accession>A0A6G0YTV3</accession>
<evidence type="ECO:0000256" key="1">
    <source>
        <dbReference type="ARBA" id="ARBA00022737"/>
    </source>
</evidence>
<dbReference type="CDD" id="cd23767">
    <property type="entry name" value="IQCD"/>
    <property type="match status" value="3"/>
</dbReference>
<evidence type="ECO:0000313" key="4">
    <source>
        <dbReference type="Proteomes" id="UP000478052"/>
    </source>
</evidence>
<dbReference type="PANTHER" id="PTHR22590">
    <property type="entry name" value="MYOSIN MOTOR DOMAIN-CONTAINING PROTEIN"/>
    <property type="match status" value="1"/>
</dbReference>